<keyword evidence="1" id="KW-0812">Transmembrane</keyword>
<keyword evidence="1" id="KW-0472">Membrane</keyword>
<dbReference type="GO" id="GO:0005886">
    <property type="term" value="C:plasma membrane"/>
    <property type="evidence" value="ECO:0007669"/>
    <property type="project" value="TreeGrafter"/>
</dbReference>
<dbReference type="PANTHER" id="PTHR46320">
    <property type="entry name" value="GLYCEROPHOSPHODIESTER PHOSPHODIESTERASE 1"/>
    <property type="match status" value="1"/>
</dbReference>
<evidence type="ECO:0000313" key="4">
    <source>
        <dbReference type="Proteomes" id="UP000183832"/>
    </source>
</evidence>
<organism evidence="3 4">
    <name type="scientific">Clunio marinus</name>
    <dbReference type="NCBI Taxonomy" id="568069"/>
    <lineage>
        <taxon>Eukaryota</taxon>
        <taxon>Metazoa</taxon>
        <taxon>Ecdysozoa</taxon>
        <taxon>Arthropoda</taxon>
        <taxon>Hexapoda</taxon>
        <taxon>Insecta</taxon>
        <taxon>Pterygota</taxon>
        <taxon>Neoptera</taxon>
        <taxon>Endopterygota</taxon>
        <taxon>Diptera</taxon>
        <taxon>Nematocera</taxon>
        <taxon>Chironomoidea</taxon>
        <taxon>Chironomidae</taxon>
        <taxon>Clunio</taxon>
    </lineage>
</organism>
<reference evidence="3 4" key="1">
    <citation type="submission" date="2015-04" db="EMBL/GenBank/DDBJ databases">
        <authorList>
            <person name="Syromyatnikov M.Y."/>
            <person name="Popov V.N."/>
        </authorList>
    </citation>
    <scope>NUCLEOTIDE SEQUENCE [LARGE SCALE GENOMIC DNA]</scope>
</reference>
<evidence type="ECO:0000256" key="1">
    <source>
        <dbReference type="SAM" id="Phobius"/>
    </source>
</evidence>
<evidence type="ECO:0000313" key="3">
    <source>
        <dbReference type="EMBL" id="CRK99631.1"/>
    </source>
</evidence>
<gene>
    <name evidence="3" type="ORF">CLUMA_CG012942</name>
</gene>
<feature type="domain" description="GP-PDE" evidence="2">
    <location>
        <begin position="76"/>
        <end position="344"/>
    </location>
</feature>
<keyword evidence="1" id="KW-1133">Transmembrane helix</keyword>
<dbReference type="GO" id="GO:0070291">
    <property type="term" value="P:N-acylethanolamine metabolic process"/>
    <property type="evidence" value="ECO:0007669"/>
    <property type="project" value="TreeGrafter"/>
</dbReference>
<dbReference type="PANTHER" id="PTHR46320:SF1">
    <property type="entry name" value="GLYCEROPHOSPHODIESTER PHOSPHODIESTERASE 1"/>
    <property type="match status" value="1"/>
</dbReference>
<dbReference type="GO" id="GO:0006580">
    <property type="term" value="P:ethanolamine metabolic process"/>
    <property type="evidence" value="ECO:0007669"/>
    <property type="project" value="TreeGrafter"/>
</dbReference>
<dbReference type="InterPro" id="IPR017946">
    <property type="entry name" value="PLC-like_Pdiesterase_TIM-brl"/>
</dbReference>
<dbReference type="GO" id="GO:0008889">
    <property type="term" value="F:glycerophosphodiester phosphodiesterase activity"/>
    <property type="evidence" value="ECO:0007669"/>
    <property type="project" value="TreeGrafter"/>
</dbReference>
<dbReference type="PROSITE" id="PS51704">
    <property type="entry name" value="GP_PDE"/>
    <property type="match status" value="1"/>
</dbReference>
<dbReference type="Proteomes" id="UP000183832">
    <property type="component" value="Unassembled WGS sequence"/>
</dbReference>
<proteinExistence type="predicted"/>
<protein>
    <submittedName>
        <fullName evidence="3">CLUMA_CG012942, isoform A</fullName>
    </submittedName>
</protein>
<evidence type="ECO:0000259" key="2">
    <source>
        <dbReference type="PROSITE" id="PS51704"/>
    </source>
</evidence>
<accession>A0A1J1IH92</accession>
<dbReference type="GO" id="GO:0006644">
    <property type="term" value="P:phospholipid metabolic process"/>
    <property type="evidence" value="ECO:0007669"/>
    <property type="project" value="TreeGrafter"/>
</dbReference>
<sequence length="346" mass="39886">MDDLTENALAISDDEDIRLTMVFGFILTLVSIFCNTLWFLSHFAIFLIHYFIVLLILLCVVSKFIKLNSISFESIQKVFIPNGYPLSYLGSVFDVPENSKASFEYSCSHNCPRIFFSLDMTECGQLVVLDKQTLEKANIHTPINKTKFDEIKNLNISDSHPLGKQFGYQKILTLDALLKILEPLNVVVILNATRTGSSFIEKLKQTISTHDPMFTKKIIFCCRSPIVVYKLRKLFPNLMCAIWIDNLSSWRNNKRIFKLLTILRSIHDVLLRNLIGPIIGISLVFVHKDEFNTHISELWQNCGVIPIVYFVNSPSEKRYYQNVIKTRYLTSSLRSEPQIIFNNNKI</sequence>
<feature type="transmembrane region" description="Helical" evidence="1">
    <location>
        <begin position="47"/>
        <end position="65"/>
    </location>
</feature>
<name>A0A1J1IH92_9DIPT</name>
<keyword evidence="4" id="KW-1185">Reference proteome</keyword>
<dbReference type="EMBL" id="CVRI01000051">
    <property type="protein sequence ID" value="CRK99631.1"/>
    <property type="molecule type" value="Genomic_DNA"/>
</dbReference>
<dbReference type="InterPro" id="IPR030395">
    <property type="entry name" value="GP_PDE_dom"/>
</dbReference>
<dbReference type="AlphaFoldDB" id="A0A1J1IH92"/>
<feature type="transmembrane region" description="Helical" evidence="1">
    <location>
        <begin position="20"/>
        <end position="40"/>
    </location>
</feature>
<dbReference type="STRING" id="568069.A0A1J1IH92"/>
<dbReference type="OrthoDB" id="197419at2759"/>
<dbReference type="Gene3D" id="3.20.20.190">
    <property type="entry name" value="Phosphatidylinositol (PI) phosphodiesterase"/>
    <property type="match status" value="1"/>
</dbReference>
<dbReference type="SUPFAM" id="SSF51695">
    <property type="entry name" value="PLC-like phosphodiesterases"/>
    <property type="match status" value="1"/>
</dbReference>